<organism evidence="1 2">
    <name type="scientific">Cognatishimia coralii</name>
    <dbReference type="NCBI Taxonomy" id="3083254"/>
    <lineage>
        <taxon>Bacteria</taxon>
        <taxon>Pseudomonadati</taxon>
        <taxon>Pseudomonadota</taxon>
        <taxon>Alphaproteobacteria</taxon>
        <taxon>Rhodobacterales</taxon>
        <taxon>Paracoccaceae</taxon>
        <taxon>Cognatishimia</taxon>
    </lineage>
</organism>
<evidence type="ECO:0000313" key="1">
    <source>
        <dbReference type="EMBL" id="MEJ5216804.1"/>
    </source>
</evidence>
<dbReference type="Pfam" id="PF11927">
    <property type="entry name" value="HODM_asu-like"/>
    <property type="match status" value="1"/>
</dbReference>
<sequence length="281" mass="31027">MSGQKATFGQGLGGAFGKWGSLLLGIARGFASKTLKGRAVMSVILQTEIPYDVTVEKSLPGVAPLGEASWLHLDEAYAAQLARKAELLAERRADVVALDAGALPAAQELLRMVVRELVERHGFSGLGDSVARPDGRAVALDFEDPLGTLAQLVQEDFCILQKQGDEHVLTGALLCFPASWTLAEKFMRPLVRIHKPVESYDANIAKRVQRLFDGVRVGRPVWRFNALHYADAELFHPRTEDAPREDDYEVQRFLRSEKQVILRLPETDAVVFAIHTFVVKA</sequence>
<dbReference type="InterPro" id="IPR021848">
    <property type="entry name" value="HODM_asu-like"/>
</dbReference>
<gene>
    <name evidence="1" type="ORF">WG622_00995</name>
</gene>
<reference evidence="1 2" key="1">
    <citation type="submission" date="2024-03" db="EMBL/GenBank/DDBJ databases">
        <title>Cognatishimia coralii sp. nov., a marine bacterium isolated from coral surrounding seawater.</title>
        <authorList>
            <person name="Liu X."/>
            <person name="Liu S."/>
            <person name="Sun H."/>
            <person name="Zhang Y."/>
        </authorList>
    </citation>
    <scope>NUCLEOTIDE SEQUENCE [LARGE SCALE GENOMIC DNA]</scope>
    <source>
        <strain evidence="1 2">D5M38</strain>
    </source>
</reference>
<dbReference type="Proteomes" id="UP001368270">
    <property type="component" value="Unassembled WGS sequence"/>
</dbReference>
<keyword evidence="2" id="KW-1185">Reference proteome</keyword>
<comment type="caution">
    <text evidence="1">The sequence shown here is derived from an EMBL/GenBank/DDBJ whole genome shotgun (WGS) entry which is preliminary data.</text>
</comment>
<dbReference type="RefSeq" id="WP_339401886.1">
    <property type="nucleotide sequence ID" value="NZ_JBBGAZ010000001.1"/>
</dbReference>
<dbReference type="EMBL" id="JBBGAZ010000001">
    <property type="protein sequence ID" value="MEJ5216804.1"/>
    <property type="molecule type" value="Genomic_DNA"/>
</dbReference>
<name>A0ABU8QBL5_9RHOB</name>
<proteinExistence type="predicted"/>
<protein>
    <submittedName>
        <fullName evidence="1">DUF3445 domain-containing protein</fullName>
    </submittedName>
</protein>
<accession>A0ABU8QBL5</accession>
<evidence type="ECO:0000313" key="2">
    <source>
        <dbReference type="Proteomes" id="UP001368270"/>
    </source>
</evidence>